<dbReference type="InterPro" id="IPR009057">
    <property type="entry name" value="Homeodomain-like_sf"/>
</dbReference>
<dbReference type="Gene3D" id="1.10.357.10">
    <property type="entry name" value="Tetracycline Repressor, domain 2"/>
    <property type="match status" value="1"/>
</dbReference>
<evidence type="ECO:0000256" key="1">
    <source>
        <dbReference type="ARBA" id="ARBA00023015"/>
    </source>
</evidence>
<evidence type="ECO:0000256" key="2">
    <source>
        <dbReference type="ARBA" id="ARBA00023125"/>
    </source>
</evidence>
<evidence type="ECO:0000313" key="5">
    <source>
        <dbReference type="EMBL" id="GAA2079964.1"/>
    </source>
</evidence>
<dbReference type="RefSeq" id="WP_344529623.1">
    <property type="nucleotide sequence ID" value="NZ_BAAAPE010000009.1"/>
</dbReference>
<dbReference type="InterPro" id="IPR036271">
    <property type="entry name" value="Tet_transcr_reg_TetR-rel_C_sf"/>
</dbReference>
<sequence>MSGPGKRPGPPARLSREAIVEAALASGDLESLSMRELAGRLGVAHSALYRWVKGREGVIDLISETMIDRIVPGDPPTPENWREWLARLSWAAHDEFLACPGYATRVSRPHRHTRGFGKMRDAVVSAFAAGGAEPEAAEQSWYVFGTSLVTWLGAQEQRLLGDAPVRFDVFLDTMLRGLPAAEAPTYGARPARVPGGTGSSRDVRPARDAGVSGR</sequence>
<dbReference type="PANTHER" id="PTHR30055:SF151">
    <property type="entry name" value="TRANSCRIPTIONAL REGULATORY PROTEIN"/>
    <property type="match status" value="1"/>
</dbReference>
<gene>
    <name evidence="5" type="ORF">GCM10009801_37930</name>
</gene>
<dbReference type="SUPFAM" id="SSF46689">
    <property type="entry name" value="Homeodomain-like"/>
    <property type="match status" value="1"/>
</dbReference>
<keyword evidence="6" id="KW-1185">Reference proteome</keyword>
<evidence type="ECO:0000256" key="4">
    <source>
        <dbReference type="SAM" id="MobiDB-lite"/>
    </source>
</evidence>
<evidence type="ECO:0000313" key="6">
    <source>
        <dbReference type="Proteomes" id="UP001500016"/>
    </source>
</evidence>
<proteinExistence type="predicted"/>
<dbReference type="CDD" id="cd00093">
    <property type="entry name" value="HTH_XRE"/>
    <property type="match status" value="1"/>
</dbReference>
<reference evidence="5 6" key="1">
    <citation type="journal article" date="2019" name="Int. J. Syst. Evol. Microbiol.">
        <title>The Global Catalogue of Microorganisms (GCM) 10K type strain sequencing project: providing services to taxonomists for standard genome sequencing and annotation.</title>
        <authorList>
            <consortium name="The Broad Institute Genomics Platform"/>
            <consortium name="The Broad Institute Genome Sequencing Center for Infectious Disease"/>
            <person name="Wu L."/>
            <person name="Ma J."/>
        </authorList>
    </citation>
    <scope>NUCLEOTIDE SEQUENCE [LARGE SCALE GENOMIC DNA]</scope>
    <source>
        <strain evidence="5 6">JCM 15478</strain>
    </source>
</reference>
<keyword evidence="2" id="KW-0238">DNA-binding</keyword>
<dbReference type="Proteomes" id="UP001500016">
    <property type="component" value="Unassembled WGS sequence"/>
</dbReference>
<dbReference type="SUPFAM" id="SSF48498">
    <property type="entry name" value="Tetracyclin repressor-like, C-terminal domain"/>
    <property type="match status" value="1"/>
</dbReference>
<protein>
    <recommendedName>
        <fullName evidence="7">TetR family transcriptional regulator</fullName>
    </recommendedName>
</protein>
<accession>A0ABN2W1C6</accession>
<evidence type="ECO:0008006" key="7">
    <source>
        <dbReference type="Google" id="ProtNLM"/>
    </source>
</evidence>
<name>A0ABN2W1C6_9ACTN</name>
<keyword evidence="1" id="KW-0805">Transcription regulation</keyword>
<evidence type="ECO:0000256" key="3">
    <source>
        <dbReference type="ARBA" id="ARBA00023163"/>
    </source>
</evidence>
<dbReference type="PANTHER" id="PTHR30055">
    <property type="entry name" value="HTH-TYPE TRANSCRIPTIONAL REGULATOR RUTR"/>
    <property type="match status" value="1"/>
</dbReference>
<dbReference type="InterPro" id="IPR050109">
    <property type="entry name" value="HTH-type_TetR-like_transc_reg"/>
</dbReference>
<keyword evidence="3" id="KW-0804">Transcription</keyword>
<organism evidence="5 6">
    <name type="scientific">Streptomyces albiaxialis</name>
    <dbReference type="NCBI Taxonomy" id="329523"/>
    <lineage>
        <taxon>Bacteria</taxon>
        <taxon>Bacillati</taxon>
        <taxon>Actinomycetota</taxon>
        <taxon>Actinomycetes</taxon>
        <taxon>Kitasatosporales</taxon>
        <taxon>Streptomycetaceae</taxon>
        <taxon>Streptomyces</taxon>
    </lineage>
</organism>
<dbReference type="InterPro" id="IPR001387">
    <property type="entry name" value="Cro/C1-type_HTH"/>
</dbReference>
<comment type="caution">
    <text evidence="5">The sequence shown here is derived from an EMBL/GenBank/DDBJ whole genome shotgun (WGS) entry which is preliminary data.</text>
</comment>
<feature type="region of interest" description="Disordered" evidence="4">
    <location>
        <begin position="185"/>
        <end position="214"/>
    </location>
</feature>
<dbReference type="EMBL" id="BAAAPE010000009">
    <property type="protein sequence ID" value="GAA2079964.1"/>
    <property type="molecule type" value="Genomic_DNA"/>
</dbReference>